<dbReference type="RefSeq" id="WP_255911381.1">
    <property type="nucleotide sequence ID" value="NZ_JANFQO010000003.1"/>
</dbReference>
<gene>
    <name evidence="2" type="ORF">NM961_03620</name>
</gene>
<feature type="signal peptide" evidence="1">
    <location>
        <begin position="1"/>
        <end position="25"/>
    </location>
</feature>
<name>A0ABT1QMZ1_9GAMM</name>
<keyword evidence="1" id="KW-0732">Signal</keyword>
<protein>
    <submittedName>
        <fullName evidence="2">Uncharacterized protein</fullName>
    </submittedName>
</protein>
<accession>A0ABT1QMZ1</accession>
<dbReference type="Proteomes" id="UP001165498">
    <property type="component" value="Unassembled WGS sequence"/>
</dbReference>
<dbReference type="PROSITE" id="PS51257">
    <property type="entry name" value="PROKAR_LIPOPROTEIN"/>
    <property type="match status" value="1"/>
</dbReference>
<evidence type="ECO:0000256" key="1">
    <source>
        <dbReference type="SAM" id="SignalP"/>
    </source>
</evidence>
<evidence type="ECO:0000313" key="2">
    <source>
        <dbReference type="EMBL" id="MCQ4163792.1"/>
    </source>
</evidence>
<comment type="caution">
    <text evidence="2">The sequence shown here is derived from an EMBL/GenBank/DDBJ whole genome shotgun (WGS) entry which is preliminary data.</text>
</comment>
<feature type="chain" id="PRO_5045052247" evidence="1">
    <location>
        <begin position="26"/>
        <end position="132"/>
    </location>
</feature>
<keyword evidence="3" id="KW-1185">Reference proteome</keyword>
<sequence length="132" mass="14107">MSPIRNSAAALAAALACALGAEAQAQYLQSAELNYVDEIPHVRMRWIWSSLDDSIQAVATFDGTKVRINVSSPAESGFSVLMPWEANVPLPPTGGGQFPIEILFHGEPVGGIHPLVFDSRPAGTVFSNGFQR</sequence>
<reference evidence="2" key="1">
    <citation type="submission" date="2022-07" db="EMBL/GenBank/DDBJ databases">
        <title>Tahibacter sp., a new gammaproteobacterium isolated from the silt sample collected at pig farm.</title>
        <authorList>
            <person name="Chen H."/>
        </authorList>
    </citation>
    <scope>NUCLEOTIDE SEQUENCE</scope>
    <source>
        <strain evidence="2">P2K</strain>
    </source>
</reference>
<proteinExistence type="predicted"/>
<organism evidence="2 3">
    <name type="scientific">Tahibacter harae</name>
    <dbReference type="NCBI Taxonomy" id="2963937"/>
    <lineage>
        <taxon>Bacteria</taxon>
        <taxon>Pseudomonadati</taxon>
        <taxon>Pseudomonadota</taxon>
        <taxon>Gammaproteobacteria</taxon>
        <taxon>Lysobacterales</taxon>
        <taxon>Rhodanobacteraceae</taxon>
        <taxon>Tahibacter</taxon>
    </lineage>
</organism>
<dbReference type="EMBL" id="JANFQO010000003">
    <property type="protein sequence ID" value="MCQ4163792.1"/>
    <property type="molecule type" value="Genomic_DNA"/>
</dbReference>
<evidence type="ECO:0000313" key="3">
    <source>
        <dbReference type="Proteomes" id="UP001165498"/>
    </source>
</evidence>